<dbReference type="STRING" id="1219043.SCH01S_19_00380"/>
<evidence type="ECO:0000313" key="2">
    <source>
        <dbReference type="EMBL" id="GAO38734.1"/>
    </source>
</evidence>
<reference evidence="2 3" key="1">
    <citation type="submission" date="2015-04" db="EMBL/GenBank/DDBJ databases">
        <title>Whole genome shotgun sequence of Sphingomonas changbaiensis NBRC 104936.</title>
        <authorList>
            <person name="Katano-Makiyama Y."/>
            <person name="Hosoyama A."/>
            <person name="Hashimoto M."/>
            <person name="Noguchi M."/>
            <person name="Tsuchikane K."/>
            <person name="Ohji S."/>
            <person name="Yamazoe A."/>
            <person name="Ichikawa N."/>
            <person name="Kimura A."/>
            <person name="Fujita N."/>
        </authorList>
    </citation>
    <scope>NUCLEOTIDE SEQUENCE [LARGE SCALE GENOMIC DNA]</scope>
    <source>
        <strain evidence="2 3">NBRC 104936</strain>
    </source>
</reference>
<dbReference type="EMBL" id="BBWU01000019">
    <property type="protein sequence ID" value="GAO38734.1"/>
    <property type="molecule type" value="Genomic_DNA"/>
</dbReference>
<keyword evidence="3" id="KW-1185">Reference proteome</keyword>
<evidence type="ECO:0000313" key="3">
    <source>
        <dbReference type="Proteomes" id="UP000033202"/>
    </source>
</evidence>
<feature type="chain" id="PRO_5002429181" description="SGNH hydrolase-type esterase domain-containing protein" evidence="1">
    <location>
        <begin position="26"/>
        <end position="336"/>
    </location>
</feature>
<keyword evidence="1" id="KW-0732">Signal</keyword>
<comment type="caution">
    <text evidence="2">The sequence shown here is derived from an EMBL/GenBank/DDBJ whole genome shotgun (WGS) entry which is preliminary data.</text>
</comment>
<protein>
    <recommendedName>
        <fullName evidence="4">SGNH hydrolase-type esterase domain-containing protein</fullName>
    </recommendedName>
</protein>
<sequence>MRRFWRNRLCLMLGLTLLFGAAASALPDVPYQRWQLLDGTIHANARWIYERIHFDPTPIDVAFVGPSRLTQGVNAVQLGQELAARGLPSHVVNFGLPENGRNINALIVHELLKTRRPKLIVVGVIEKPSRFGHSAYKYIAPAADIVDPGYIGDLNYFSDLIYLPFRQLELFAARFFPDLFGLSLHFDPSQYRGSVVDTTGDVILPDGRIKNGTKPGGLKELHRGVTKLERSNNPPILPDRYRDLEFGDERHFIREIAKEAQAKGVQVAFLSLPYYTGPSALQEGALYAQFGPIWAANRFSRRSDLYADYGHLTAHGASILTNQLVGPVSALLRKAK</sequence>
<dbReference type="AlphaFoldDB" id="A0A0E9MMG9"/>
<name>A0A0E9MMG9_9SPHN</name>
<feature type="signal peptide" evidence="1">
    <location>
        <begin position="1"/>
        <end position="25"/>
    </location>
</feature>
<dbReference type="OrthoDB" id="7060727at2"/>
<evidence type="ECO:0000256" key="1">
    <source>
        <dbReference type="SAM" id="SignalP"/>
    </source>
</evidence>
<dbReference type="RefSeq" id="WP_046347580.1">
    <property type="nucleotide sequence ID" value="NZ_BBWU01000019.1"/>
</dbReference>
<gene>
    <name evidence="2" type="ORF">SCH01S_19_00380</name>
</gene>
<dbReference type="Proteomes" id="UP000033202">
    <property type="component" value="Unassembled WGS sequence"/>
</dbReference>
<proteinExistence type="predicted"/>
<organism evidence="2 3">
    <name type="scientific">Sphingomonas changbaiensis NBRC 104936</name>
    <dbReference type="NCBI Taxonomy" id="1219043"/>
    <lineage>
        <taxon>Bacteria</taxon>
        <taxon>Pseudomonadati</taxon>
        <taxon>Pseudomonadota</taxon>
        <taxon>Alphaproteobacteria</taxon>
        <taxon>Sphingomonadales</taxon>
        <taxon>Sphingomonadaceae</taxon>
        <taxon>Sphingomonas</taxon>
    </lineage>
</organism>
<accession>A0A0E9MMG9</accession>
<evidence type="ECO:0008006" key="4">
    <source>
        <dbReference type="Google" id="ProtNLM"/>
    </source>
</evidence>